<keyword evidence="8 12" id="KW-0653">Protein transport</keyword>
<dbReference type="GO" id="GO:0044780">
    <property type="term" value="P:bacterial-type flagellum assembly"/>
    <property type="evidence" value="ECO:0007669"/>
    <property type="project" value="InterPro"/>
</dbReference>
<keyword evidence="4 12" id="KW-0813">Transport</keyword>
<evidence type="ECO:0000256" key="6">
    <source>
        <dbReference type="ARBA" id="ARBA00022692"/>
    </source>
</evidence>
<dbReference type="NCBIfam" id="TIGR00328">
    <property type="entry name" value="flhB"/>
    <property type="match status" value="1"/>
</dbReference>
<evidence type="ECO:0000256" key="8">
    <source>
        <dbReference type="ARBA" id="ARBA00022927"/>
    </source>
</evidence>
<dbReference type="Proteomes" id="UP000280960">
    <property type="component" value="Chromosome"/>
</dbReference>
<feature type="transmembrane region" description="Helical" evidence="12">
    <location>
        <begin position="188"/>
        <end position="214"/>
    </location>
</feature>
<dbReference type="AlphaFoldDB" id="A0A3G2R4U8"/>
<keyword evidence="14" id="KW-1185">Reference proteome</keyword>
<evidence type="ECO:0000313" key="13">
    <source>
        <dbReference type="EMBL" id="AYO30483.1"/>
    </source>
</evidence>
<comment type="subcellular location">
    <subcellularLocation>
        <location evidence="1">Cell membrane</location>
        <topology evidence="1">Multi-pass membrane protein</topology>
    </subcellularLocation>
</comment>
<evidence type="ECO:0000256" key="4">
    <source>
        <dbReference type="ARBA" id="ARBA00022448"/>
    </source>
</evidence>
<name>A0A3G2R4U8_9FIRM</name>
<dbReference type="InterPro" id="IPR006135">
    <property type="entry name" value="T3SS_substrate_exporter"/>
</dbReference>
<comment type="function">
    <text evidence="12">Required for formation of the rod structure in the basal body of the flagellar apparatus. Together with FliI and FliH, may constitute the export apparatus of flagellin.</text>
</comment>
<dbReference type="Gene3D" id="3.40.1690.10">
    <property type="entry name" value="secretion proteins EscU"/>
    <property type="match status" value="1"/>
</dbReference>
<comment type="similarity">
    <text evidence="2 12">Belongs to the type III secretion exporter family.</text>
</comment>
<evidence type="ECO:0000313" key="14">
    <source>
        <dbReference type="Proteomes" id="UP000280960"/>
    </source>
</evidence>
<evidence type="ECO:0000256" key="11">
    <source>
        <dbReference type="ARBA" id="ARBA00023225"/>
    </source>
</evidence>
<evidence type="ECO:0000256" key="3">
    <source>
        <dbReference type="ARBA" id="ARBA00021622"/>
    </source>
</evidence>
<dbReference type="Pfam" id="PF01312">
    <property type="entry name" value="Bac_export_2"/>
    <property type="match status" value="1"/>
</dbReference>
<keyword evidence="5 12" id="KW-1003">Cell membrane</keyword>
<keyword evidence="13" id="KW-0969">Cilium</keyword>
<dbReference type="InterPro" id="IPR006136">
    <property type="entry name" value="FlhB"/>
</dbReference>
<keyword evidence="13" id="KW-0966">Cell projection</keyword>
<dbReference type="PANTHER" id="PTHR30531:SF12">
    <property type="entry name" value="FLAGELLAR BIOSYNTHETIC PROTEIN FLHB"/>
    <property type="match status" value="1"/>
</dbReference>
<keyword evidence="6 12" id="KW-0812">Transmembrane</keyword>
<keyword evidence="11 12" id="KW-1006">Bacterial flagellum protein export</keyword>
<dbReference type="Gene3D" id="6.10.250.2080">
    <property type="match status" value="1"/>
</dbReference>
<dbReference type="EMBL" id="CP033169">
    <property type="protein sequence ID" value="AYO30483.1"/>
    <property type="molecule type" value="Genomic_DNA"/>
</dbReference>
<dbReference type="GO" id="GO:0009306">
    <property type="term" value="P:protein secretion"/>
    <property type="evidence" value="ECO:0007669"/>
    <property type="project" value="InterPro"/>
</dbReference>
<keyword evidence="10 12" id="KW-0472">Membrane</keyword>
<gene>
    <name evidence="12 13" type="primary">flhB</name>
    <name evidence="13" type="ORF">D2962_07465</name>
</gene>
<feature type="transmembrane region" description="Helical" evidence="12">
    <location>
        <begin position="146"/>
        <end position="168"/>
    </location>
</feature>
<protein>
    <recommendedName>
        <fullName evidence="3 12">Flagellar biosynthetic protein FlhB</fullName>
    </recommendedName>
</protein>
<dbReference type="GO" id="GO:0005886">
    <property type="term" value="C:plasma membrane"/>
    <property type="evidence" value="ECO:0007669"/>
    <property type="project" value="UniProtKB-SubCell"/>
</dbReference>
<keyword evidence="7 12" id="KW-1005">Bacterial flagellum biogenesis</keyword>
<feature type="transmembrane region" description="Helical" evidence="12">
    <location>
        <begin position="34"/>
        <end position="55"/>
    </location>
</feature>
<dbReference type="RefSeq" id="WP_122014620.1">
    <property type="nucleotide sequence ID" value="NZ_CP033169.1"/>
</dbReference>
<evidence type="ECO:0000256" key="10">
    <source>
        <dbReference type="ARBA" id="ARBA00023136"/>
    </source>
</evidence>
<evidence type="ECO:0000256" key="12">
    <source>
        <dbReference type="RuleBase" id="RU364091"/>
    </source>
</evidence>
<feature type="transmembrane region" description="Helical" evidence="12">
    <location>
        <begin position="99"/>
        <end position="125"/>
    </location>
</feature>
<evidence type="ECO:0000256" key="7">
    <source>
        <dbReference type="ARBA" id="ARBA00022795"/>
    </source>
</evidence>
<dbReference type="KEGG" id="bacg:D2962_07465"/>
<evidence type="ECO:0000256" key="2">
    <source>
        <dbReference type="ARBA" id="ARBA00010690"/>
    </source>
</evidence>
<dbReference type="InterPro" id="IPR029025">
    <property type="entry name" value="T3SS_substrate_exporter_C"/>
</dbReference>
<evidence type="ECO:0000256" key="1">
    <source>
        <dbReference type="ARBA" id="ARBA00004651"/>
    </source>
</evidence>
<keyword evidence="13" id="KW-0282">Flagellum</keyword>
<proteinExistence type="inferred from homology"/>
<keyword evidence="9 12" id="KW-1133">Transmembrane helix</keyword>
<dbReference type="SUPFAM" id="SSF160544">
    <property type="entry name" value="EscU C-terminal domain-like"/>
    <property type="match status" value="1"/>
</dbReference>
<sequence>MNLQLFAQEKTEKATPRKRQKARERGQVFSSRELVSSVVLLTGFVILNLLGKNLLENITSYLKSTWLNLLNKEDLFTVTGLQKTFIEAVVFIAKITAPLALSILFMGVLVNFLQVGTVLSFEPIMPKLERINPLEGIKRIFSKRSLLELVKSVVKILVVGYLVYRSIFQIKDLFPLMLDMDVYSSFKILAGISFNIGIKAGIILFILSIFDYIYQWYEYETGLMMSKEDIKEEFKEVEGNPQIKSRIKQIQRQMARSRMMSDVKKADVVITNPTHLAVALAYDASKNLAPVVLAKGSDRIAEKIKQIAIMEDIPIVENKPLAQILYKSVEIGDMIPENLYHAVAEILAFVYSLKERRN</sequence>
<evidence type="ECO:0000256" key="5">
    <source>
        <dbReference type="ARBA" id="ARBA00022475"/>
    </source>
</evidence>
<dbReference type="PRINTS" id="PR00950">
    <property type="entry name" value="TYPE3IMSPROT"/>
</dbReference>
<dbReference type="PANTHER" id="PTHR30531">
    <property type="entry name" value="FLAGELLAR BIOSYNTHETIC PROTEIN FLHB"/>
    <property type="match status" value="1"/>
</dbReference>
<organism evidence="13 14">
    <name type="scientific">Biomaibacter acetigenes</name>
    <dbReference type="NCBI Taxonomy" id="2316383"/>
    <lineage>
        <taxon>Bacteria</taxon>
        <taxon>Bacillati</taxon>
        <taxon>Bacillota</taxon>
        <taxon>Clostridia</taxon>
        <taxon>Thermosediminibacterales</taxon>
        <taxon>Tepidanaerobacteraceae</taxon>
        <taxon>Biomaibacter</taxon>
    </lineage>
</organism>
<reference evidence="13 14" key="1">
    <citation type="submission" date="2018-10" db="EMBL/GenBank/DDBJ databases">
        <authorList>
            <person name="Zhang X."/>
        </authorList>
    </citation>
    <scope>NUCLEOTIDE SEQUENCE [LARGE SCALE GENOMIC DNA]</scope>
    <source>
        <strain evidence="13 14">SK-G1</strain>
    </source>
</reference>
<accession>A0A3G2R4U8</accession>
<evidence type="ECO:0000256" key="9">
    <source>
        <dbReference type="ARBA" id="ARBA00022989"/>
    </source>
</evidence>